<dbReference type="RefSeq" id="WP_307326382.1">
    <property type="nucleotide sequence ID" value="NZ_JAUSUG010000011.1"/>
</dbReference>
<dbReference type="Proteomes" id="UP001230005">
    <property type="component" value="Unassembled WGS sequence"/>
</dbReference>
<accession>A0ABT9ZW40</accession>
<sequence>MKAVIDRIVDDKYAVIIVGDEENEHVIPLEQVVDGAKEGTWLHVVIKNNKIIEMLIDQETTNSTKRRIQNKMELLRRRSSLKRKK</sequence>
<evidence type="ECO:0000313" key="2">
    <source>
        <dbReference type="Proteomes" id="UP001230005"/>
    </source>
</evidence>
<evidence type="ECO:0008006" key="3">
    <source>
        <dbReference type="Google" id="ProtNLM"/>
    </source>
</evidence>
<name>A0ABT9ZW40_9BACI</name>
<keyword evidence="2" id="KW-1185">Reference proteome</keyword>
<dbReference type="EMBL" id="JAUSUG010000011">
    <property type="protein sequence ID" value="MDQ0255451.1"/>
    <property type="molecule type" value="Genomic_DNA"/>
</dbReference>
<dbReference type="InterPro" id="IPR021377">
    <property type="entry name" value="DUF3006"/>
</dbReference>
<evidence type="ECO:0000313" key="1">
    <source>
        <dbReference type="EMBL" id="MDQ0255451.1"/>
    </source>
</evidence>
<reference evidence="1 2" key="1">
    <citation type="submission" date="2023-07" db="EMBL/GenBank/DDBJ databases">
        <title>Genomic Encyclopedia of Type Strains, Phase IV (KMG-IV): sequencing the most valuable type-strain genomes for metagenomic binning, comparative biology and taxonomic classification.</title>
        <authorList>
            <person name="Goeker M."/>
        </authorList>
    </citation>
    <scope>NUCLEOTIDE SEQUENCE [LARGE SCALE GENOMIC DNA]</scope>
    <source>
        <strain evidence="1 2">DSM 9768</strain>
    </source>
</reference>
<organism evidence="1 2">
    <name type="scientific">Evansella vedderi</name>
    <dbReference type="NCBI Taxonomy" id="38282"/>
    <lineage>
        <taxon>Bacteria</taxon>
        <taxon>Bacillati</taxon>
        <taxon>Bacillota</taxon>
        <taxon>Bacilli</taxon>
        <taxon>Bacillales</taxon>
        <taxon>Bacillaceae</taxon>
        <taxon>Evansella</taxon>
    </lineage>
</organism>
<comment type="caution">
    <text evidence="1">The sequence shown here is derived from an EMBL/GenBank/DDBJ whole genome shotgun (WGS) entry which is preliminary data.</text>
</comment>
<dbReference type="Pfam" id="PF11213">
    <property type="entry name" value="DUF3006"/>
    <property type="match status" value="1"/>
</dbReference>
<proteinExistence type="predicted"/>
<gene>
    <name evidence="1" type="ORF">J2S74_002833</name>
</gene>
<protein>
    <recommendedName>
        <fullName evidence="3">DUF3006 domain-containing protein</fullName>
    </recommendedName>
</protein>